<dbReference type="Gramene" id="PGSC0003DMT400075134">
    <property type="protein sequence ID" value="PGSC0003DMT400075134"/>
    <property type="gene ID" value="PGSC0003DMG400029228"/>
</dbReference>
<reference evidence="1" key="2">
    <citation type="submission" date="2015-06" db="UniProtKB">
        <authorList>
            <consortium name="EnsemblPlants"/>
        </authorList>
    </citation>
    <scope>IDENTIFICATION</scope>
    <source>
        <strain evidence="1">DM1-3 516 R44</strain>
    </source>
</reference>
<proteinExistence type="predicted"/>
<name>M1CUP7_SOLTU</name>
<sequence length="75" mass="8929">MNVLVCLRDWIISERRNKGKTQNTGEEEEELEEIMSIEDPSAQASPNYRLVDFENYEPIHVNVNTYELEKMIRNR</sequence>
<protein>
    <submittedName>
        <fullName evidence="1">Uncharacterized protein</fullName>
    </submittedName>
</protein>
<keyword evidence="2" id="KW-1185">Reference proteome</keyword>
<evidence type="ECO:0000313" key="1">
    <source>
        <dbReference type="EnsemblPlants" id="PGSC0003DMT400075134"/>
    </source>
</evidence>
<dbReference type="AlphaFoldDB" id="M1CUP7"/>
<dbReference type="InParanoid" id="M1CUP7"/>
<reference evidence="2" key="1">
    <citation type="journal article" date="2011" name="Nature">
        <title>Genome sequence and analysis of the tuber crop potato.</title>
        <authorList>
            <consortium name="The Potato Genome Sequencing Consortium"/>
        </authorList>
    </citation>
    <scope>NUCLEOTIDE SEQUENCE [LARGE SCALE GENOMIC DNA]</scope>
    <source>
        <strain evidence="2">cv. DM1-3 516 R44</strain>
    </source>
</reference>
<dbReference type="PaxDb" id="4113-PGSC0003DMT400075134"/>
<evidence type="ECO:0000313" key="2">
    <source>
        <dbReference type="Proteomes" id="UP000011115"/>
    </source>
</evidence>
<dbReference type="Proteomes" id="UP000011115">
    <property type="component" value="Unassembled WGS sequence"/>
</dbReference>
<dbReference type="EnsemblPlants" id="PGSC0003DMT400075134">
    <property type="protein sequence ID" value="PGSC0003DMT400075134"/>
    <property type="gene ID" value="PGSC0003DMG400029228"/>
</dbReference>
<organism evidence="1 2">
    <name type="scientific">Solanum tuberosum</name>
    <name type="common">Potato</name>
    <dbReference type="NCBI Taxonomy" id="4113"/>
    <lineage>
        <taxon>Eukaryota</taxon>
        <taxon>Viridiplantae</taxon>
        <taxon>Streptophyta</taxon>
        <taxon>Embryophyta</taxon>
        <taxon>Tracheophyta</taxon>
        <taxon>Spermatophyta</taxon>
        <taxon>Magnoliopsida</taxon>
        <taxon>eudicotyledons</taxon>
        <taxon>Gunneridae</taxon>
        <taxon>Pentapetalae</taxon>
        <taxon>asterids</taxon>
        <taxon>lamiids</taxon>
        <taxon>Solanales</taxon>
        <taxon>Solanaceae</taxon>
        <taxon>Solanoideae</taxon>
        <taxon>Solaneae</taxon>
        <taxon>Solanum</taxon>
    </lineage>
</organism>
<accession>M1CUP7</accession>
<dbReference type="HOGENOM" id="CLU_2675900_0_0_1"/>